<name>A0A9P7FAG7_9AGAM</name>
<dbReference type="RefSeq" id="XP_041295244.1">
    <property type="nucleotide sequence ID" value="XM_041440456.1"/>
</dbReference>
<gene>
    <name evidence="1" type="ORF">F5147DRAFT_759635</name>
</gene>
<protein>
    <submittedName>
        <fullName evidence="1">Uncharacterized protein</fullName>
    </submittedName>
</protein>
<accession>A0A9P7FAG7</accession>
<dbReference type="AlphaFoldDB" id="A0A9P7FAG7"/>
<dbReference type="OrthoDB" id="21474at2759"/>
<organism evidence="1 2">
    <name type="scientific">Suillus discolor</name>
    <dbReference type="NCBI Taxonomy" id="1912936"/>
    <lineage>
        <taxon>Eukaryota</taxon>
        <taxon>Fungi</taxon>
        <taxon>Dikarya</taxon>
        <taxon>Basidiomycota</taxon>
        <taxon>Agaricomycotina</taxon>
        <taxon>Agaricomycetes</taxon>
        <taxon>Agaricomycetidae</taxon>
        <taxon>Boletales</taxon>
        <taxon>Suillineae</taxon>
        <taxon>Suillaceae</taxon>
        <taxon>Suillus</taxon>
    </lineage>
</organism>
<reference evidence="1" key="1">
    <citation type="journal article" date="2020" name="New Phytol.">
        <title>Comparative genomics reveals dynamic genome evolution in host specialist ectomycorrhizal fungi.</title>
        <authorList>
            <person name="Lofgren L.A."/>
            <person name="Nguyen N.H."/>
            <person name="Vilgalys R."/>
            <person name="Ruytinx J."/>
            <person name="Liao H.L."/>
            <person name="Branco S."/>
            <person name="Kuo A."/>
            <person name="LaButti K."/>
            <person name="Lipzen A."/>
            <person name="Andreopoulos W."/>
            <person name="Pangilinan J."/>
            <person name="Riley R."/>
            <person name="Hundley H."/>
            <person name="Na H."/>
            <person name="Barry K."/>
            <person name="Grigoriev I.V."/>
            <person name="Stajich J.E."/>
            <person name="Kennedy P.G."/>
        </authorList>
    </citation>
    <scope>NUCLEOTIDE SEQUENCE</scope>
    <source>
        <strain evidence="1">FC423</strain>
    </source>
</reference>
<dbReference type="GeneID" id="64702715"/>
<evidence type="ECO:0000313" key="1">
    <source>
        <dbReference type="EMBL" id="KAG2112313.1"/>
    </source>
</evidence>
<keyword evidence="2" id="KW-1185">Reference proteome</keyword>
<dbReference type="Proteomes" id="UP000823399">
    <property type="component" value="Unassembled WGS sequence"/>
</dbReference>
<comment type="caution">
    <text evidence="1">The sequence shown here is derived from an EMBL/GenBank/DDBJ whole genome shotgun (WGS) entry which is preliminary data.</text>
</comment>
<proteinExistence type="predicted"/>
<evidence type="ECO:0000313" key="2">
    <source>
        <dbReference type="Proteomes" id="UP000823399"/>
    </source>
</evidence>
<dbReference type="EMBL" id="JABBWM010000015">
    <property type="protein sequence ID" value="KAG2112313.1"/>
    <property type="molecule type" value="Genomic_DNA"/>
</dbReference>
<sequence>MYHSTRPRWDIPDPNTFPPALHNTRCNGWTKPPIQLLHVAAPSFKKPPERHVTFDLNTPSNRRPVDGNVIHTQPYSVYLRHDTHPRANSGAQGIMWPVECQSHDVFNSCTWNGGAHQNPSLQGVFETRTAARHHKENAAIKHDPARRTKNSIPLIDKDTQIAYLLAAPCAQLVYDRRYPLNSLYFPPSSSYAGWGSESLRVLTLARHNRIRLISQDFPWAFNIGPEPSAAEQA</sequence>